<dbReference type="EMBL" id="CP022011">
    <property type="protein sequence ID" value="QDJ15562.1"/>
    <property type="molecule type" value="Genomic_DNA"/>
</dbReference>
<dbReference type="AlphaFoldDB" id="A0A8D4LPB3"/>
<dbReference type="GO" id="GO:0005829">
    <property type="term" value="C:cytosol"/>
    <property type="evidence" value="ECO:0007669"/>
    <property type="project" value="TreeGrafter"/>
</dbReference>
<dbReference type="PANTHER" id="PTHR30327:SF1">
    <property type="entry name" value="UPF0301 PROTEIN YQGE"/>
    <property type="match status" value="1"/>
</dbReference>
<protein>
    <recommendedName>
        <fullName evidence="2">UPF0301 protein CEP48_06190</fullName>
    </recommendedName>
</protein>
<accession>A0A8D4LPB3</accession>
<organism evidence="3 4">
    <name type="scientific">Mergibacter septicus</name>
    <dbReference type="NCBI Taxonomy" id="221402"/>
    <lineage>
        <taxon>Bacteria</taxon>
        <taxon>Pseudomonadati</taxon>
        <taxon>Pseudomonadota</taxon>
        <taxon>Gammaproteobacteria</taxon>
        <taxon>Pasteurellales</taxon>
        <taxon>Pasteurellaceae</taxon>
        <taxon>Mergibacter</taxon>
    </lineage>
</organism>
<dbReference type="RefSeq" id="WP_309016541.1">
    <property type="nucleotide sequence ID" value="NZ_CP022010.1"/>
</dbReference>
<dbReference type="Gene3D" id="3.40.1740.10">
    <property type="entry name" value="VC0467-like"/>
    <property type="match status" value="1"/>
</dbReference>
<dbReference type="InterPro" id="IPR003774">
    <property type="entry name" value="AlgH-like"/>
</dbReference>
<comment type="similarity">
    <text evidence="1 2">Belongs to the UPF0301 (AlgH) family.</text>
</comment>
<reference evidence="3" key="1">
    <citation type="submission" date="2017-06" db="EMBL/GenBank/DDBJ databases">
        <title>Genome sequencing of pathogenic and non-pathogenic strains within Bisgaard taxon 40.</title>
        <authorList>
            <person name="Ladner J.T."/>
            <person name="Lovett S.P."/>
            <person name="Koroleva G."/>
            <person name="Lorch J.M."/>
        </authorList>
    </citation>
    <scope>NUCLEOTIDE SEQUENCE</scope>
    <source>
        <strain evidence="3">27576-1-I1</strain>
    </source>
</reference>
<dbReference type="Pfam" id="PF02622">
    <property type="entry name" value="DUF179"/>
    <property type="match status" value="1"/>
</dbReference>
<proteinExistence type="inferred from homology"/>
<evidence type="ECO:0000256" key="1">
    <source>
        <dbReference type="ARBA" id="ARBA00009600"/>
    </source>
</evidence>
<dbReference type="PANTHER" id="PTHR30327">
    <property type="entry name" value="UNCHARACTERIZED PROTEIN YQGE"/>
    <property type="match status" value="1"/>
</dbReference>
<dbReference type="SUPFAM" id="SSF143456">
    <property type="entry name" value="VC0467-like"/>
    <property type="match status" value="1"/>
</dbReference>
<sequence>MKNSHSAELQQLQNHFLVATPRINDEIFQNTVIYVCQHNNEGSMGIVINQPTSISVAEIIAQSNFMMAKERSYPASWVLAGGPVNTERGFILHTPTKQQFMNSRKVSERLCLTTSIDIIDILGTEQEPEKYLVALGCAGWSEGQLEKEIRQNVWQVLPADEKILFDTDYLQRWDEVYKQLGVNIHSLASYVGNA</sequence>
<dbReference type="Proteomes" id="UP000955338">
    <property type="component" value="Chromosome"/>
</dbReference>
<evidence type="ECO:0000256" key="2">
    <source>
        <dbReference type="HAMAP-Rule" id="MF_00758"/>
    </source>
</evidence>
<evidence type="ECO:0000313" key="3">
    <source>
        <dbReference type="EMBL" id="QDJ15562.1"/>
    </source>
</evidence>
<dbReference type="HAMAP" id="MF_00758">
    <property type="entry name" value="UPF0301"/>
    <property type="match status" value="1"/>
</dbReference>
<keyword evidence="4" id="KW-1185">Reference proteome</keyword>
<dbReference type="NCBIfam" id="NF001266">
    <property type="entry name" value="PRK00228.1-1"/>
    <property type="match status" value="1"/>
</dbReference>
<gene>
    <name evidence="3" type="ORF">CEP48_06190</name>
</gene>
<evidence type="ECO:0000313" key="4">
    <source>
        <dbReference type="Proteomes" id="UP000955338"/>
    </source>
</evidence>
<name>A0A8D4LPB3_9PAST</name>